<dbReference type="RefSeq" id="WP_045361514.1">
    <property type="nucleotide sequence ID" value="NZ_BBPA01000070.1"/>
</dbReference>
<dbReference type="Proteomes" id="UP000030321">
    <property type="component" value="Unassembled WGS sequence"/>
</dbReference>
<feature type="transmembrane region" description="Helical" evidence="1">
    <location>
        <begin position="44"/>
        <end position="68"/>
    </location>
</feature>
<name>A0A0A1VZF8_MICAE</name>
<evidence type="ECO:0000313" key="3">
    <source>
        <dbReference type="Proteomes" id="UP000030321"/>
    </source>
</evidence>
<protein>
    <submittedName>
        <fullName evidence="2">Expressed protein</fullName>
    </submittedName>
</protein>
<reference evidence="3" key="1">
    <citation type="journal article" date="2015" name="Genome">
        <title>Whole Genome Sequence of the Non-Microcystin-Producing Microcystis aeruginosa Strain NIES-44.</title>
        <authorList>
            <person name="Okano K."/>
            <person name="Miyata N."/>
            <person name="Ozaki Y."/>
        </authorList>
    </citation>
    <scope>NUCLEOTIDE SEQUENCE [LARGE SCALE GENOMIC DNA]</scope>
    <source>
        <strain evidence="3">NIES-44</strain>
    </source>
</reference>
<feature type="transmembrane region" description="Helical" evidence="1">
    <location>
        <begin position="154"/>
        <end position="174"/>
    </location>
</feature>
<keyword evidence="1" id="KW-1133">Transmembrane helix</keyword>
<comment type="caution">
    <text evidence="2">The sequence shown here is derived from an EMBL/GenBank/DDBJ whole genome shotgun (WGS) entry which is preliminary data.</text>
</comment>
<evidence type="ECO:0000313" key="2">
    <source>
        <dbReference type="EMBL" id="GAL95207.1"/>
    </source>
</evidence>
<gene>
    <name evidence="2" type="ORF">N44_04062</name>
</gene>
<proteinExistence type="predicted"/>
<feature type="transmembrane region" description="Helical" evidence="1">
    <location>
        <begin position="118"/>
        <end position="142"/>
    </location>
</feature>
<accession>A0A0A1VZF8</accession>
<dbReference type="AlphaFoldDB" id="A0A0A1VZF8"/>
<dbReference type="EMBL" id="BBPA01000070">
    <property type="protein sequence ID" value="GAL95207.1"/>
    <property type="molecule type" value="Genomic_DNA"/>
</dbReference>
<dbReference type="PANTHER" id="PTHR36009">
    <property type="match status" value="1"/>
</dbReference>
<organism evidence="2 3">
    <name type="scientific">Microcystis aeruginosa NIES-44</name>
    <dbReference type="NCBI Taxonomy" id="449439"/>
    <lineage>
        <taxon>Bacteria</taxon>
        <taxon>Bacillati</taxon>
        <taxon>Cyanobacteriota</taxon>
        <taxon>Cyanophyceae</taxon>
        <taxon>Oscillatoriophycideae</taxon>
        <taxon>Chroococcales</taxon>
        <taxon>Microcystaceae</taxon>
        <taxon>Microcystis</taxon>
    </lineage>
</organism>
<feature type="transmembrane region" description="Helical" evidence="1">
    <location>
        <begin position="186"/>
        <end position="205"/>
    </location>
</feature>
<sequence>MLTKIILGLLWLGFGLYAFLLAPPDQPDTVNLIIDLSTGKWQDINPLIIALFNLMGVWPLIYTSLLIIDGRDQKIIAWPFVFASFAVGAFAILPYLTLRQPNSNFTGKKNLVIKLLDSPWLGVIALITAAILIAYGLINGNWSDFWYQWQTSRFINVMSLDFCLLTLLCPILLQDDLTRRGLKNPFLLPVISLLPLVGAAIYLIIRPRLGEN</sequence>
<feature type="transmembrane region" description="Helical" evidence="1">
    <location>
        <begin position="75"/>
        <end position="98"/>
    </location>
</feature>
<keyword evidence="1" id="KW-0812">Transmembrane</keyword>
<dbReference type="PANTHER" id="PTHR36009:SF3">
    <property type="entry name" value="TRANSMEMBRANE PROTEIN"/>
    <property type="match status" value="1"/>
</dbReference>
<keyword evidence="1" id="KW-0472">Membrane</keyword>
<evidence type="ECO:0000256" key="1">
    <source>
        <dbReference type="SAM" id="Phobius"/>
    </source>
</evidence>